<gene>
    <name evidence="1" type="ORF">B5F11_09770</name>
</gene>
<protein>
    <submittedName>
        <fullName evidence="1">Uncharacterized protein</fullName>
    </submittedName>
</protein>
<accession>A0A1Y4N104</accession>
<dbReference type="EMBL" id="NFKP01000010">
    <property type="protein sequence ID" value="OUP69364.1"/>
    <property type="molecule type" value="Genomic_DNA"/>
</dbReference>
<reference evidence="2" key="1">
    <citation type="submission" date="2017-04" db="EMBL/GenBank/DDBJ databases">
        <title>Function of individual gut microbiota members based on whole genome sequencing of pure cultures obtained from chicken caecum.</title>
        <authorList>
            <person name="Medvecky M."/>
            <person name="Cejkova D."/>
            <person name="Polansky O."/>
            <person name="Karasova D."/>
            <person name="Kubasova T."/>
            <person name="Cizek A."/>
            <person name="Rychlik I."/>
        </authorList>
    </citation>
    <scope>NUCLEOTIDE SEQUENCE [LARGE SCALE GENOMIC DNA]</scope>
    <source>
        <strain evidence="2">An175</strain>
    </source>
</reference>
<organism evidence="1 2">
    <name type="scientific">Anaerotruncus colihominis</name>
    <dbReference type="NCBI Taxonomy" id="169435"/>
    <lineage>
        <taxon>Bacteria</taxon>
        <taxon>Bacillati</taxon>
        <taxon>Bacillota</taxon>
        <taxon>Clostridia</taxon>
        <taxon>Eubacteriales</taxon>
        <taxon>Oscillospiraceae</taxon>
        <taxon>Anaerotruncus</taxon>
    </lineage>
</organism>
<comment type="caution">
    <text evidence="1">The sequence shown here is derived from an EMBL/GenBank/DDBJ whole genome shotgun (WGS) entry which is preliminary data.</text>
</comment>
<evidence type="ECO:0000313" key="2">
    <source>
        <dbReference type="Proteomes" id="UP000196386"/>
    </source>
</evidence>
<sequence length="270" mass="30552">MTERIPFLDAAMLLPNGLIYGADSRFGAGIYNLDGSLSQIQLQFDYGANSHDSPELFAEEVGPDGYYAFPEESLWEYFCAGIGYDEKNGRYLLLYGSSNMLAERPQEYGLAIFDKEGNQLRRFPLDMGNWYHTQISKGYTTPADYLTVSPDGKYAFLIATSAIPQGDGYLIDLENQSCTPAKKKDFEALVWGMGEYTIDWGWDQFFPANLISPEDRERLSSLLIEYGADATRLLEKETGKELAKLESGMRFHNYLIDPADQSIYIIFESR</sequence>
<evidence type="ECO:0000313" key="1">
    <source>
        <dbReference type="EMBL" id="OUP69364.1"/>
    </source>
</evidence>
<proteinExistence type="predicted"/>
<name>A0A1Y4N104_9FIRM</name>
<dbReference type="Proteomes" id="UP000196386">
    <property type="component" value="Unassembled WGS sequence"/>
</dbReference>
<dbReference type="AlphaFoldDB" id="A0A1Y4N104"/>